<dbReference type="RefSeq" id="XP_021849680.1">
    <property type="nucleotide sequence ID" value="XM_021993988.1"/>
</dbReference>
<feature type="transmembrane region" description="Helical" evidence="6">
    <location>
        <begin position="80"/>
        <end position="98"/>
    </location>
</feature>
<evidence type="ECO:0000256" key="5">
    <source>
        <dbReference type="ARBA" id="ARBA00023136"/>
    </source>
</evidence>
<dbReference type="InterPro" id="IPR020846">
    <property type="entry name" value="MFS_dom"/>
</dbReference>
<evidence type="ECO:0000256" key="4">
    <source>
        <dbReference type="ARBA" id="ARBA00022989"/>
    </source>
</evidence>
<dbReference type="InterPro" id="IPR036259">
    <property type="entry name" value="MFS_trans_sf"/>
</dbReference>
<keyword evidence="5 6" id="KW-0472">Membrane</keyword>
<dbReference type="OrthoDB" id="419616at2759"/>
<evidence type="ECO:0000256" key="3">
    <source>
        <dbReference type="ARBA" id="ARBA00022692"/>
    </source>
</evidence>
<feature type="transmembrane region" description="Helical" evidence="6">
    <location>
        <begin position="396"/>
        <end position="417"/>
    </location>
</feature>
<feature type="transmembrane region" description="Helical" evidence="6">
    <location>
        <begin position="332"/>
        <end position="353"/>
    </location>
</feature>
<gene>
    <name evidence="9 10 11" type="primary">LOC110789328</name>
</gene>
<proteinExistence type="predicted"/>
<dbReference type="RefSeq" id="XP_021849679.1">
    <property type="nucleotide sequence ID" value="XM_021993987.1"/>
</dbReference>
<accession>A0A9R0IJD3</accession>
<reference evidence="8" key="1">
    <citation type="journal article" date="2021" name="Nat. Commun.">
        <title>Genomic analyses provide insights into spinach domestication and the genetic basis of agronomic traits.</title>
        <authorList>
            <person name="Cai X."/>
            <person name="Sun X."/>
            <person name="Xu C."/>
            <person name="Sun H."/>
            <person name="Wang X."/>
            <person name="Ge C."/>
            <person name="Zhang Z."/>
            <person name="Wang Q."/>
            <person name="Fei Z."/>
            <person name="Jiao C."/>
            <person name="Wang Q."/>
        </authorList>
    </citation>
    <scope>NUCLEOTIDE SEQUENCE [LARGE SCALE GENOMIC DNA]</scope>
    <source>
        <strain evidence="8">cv. Varoflay</strain>
    </source>
</reference>
<dbReference type="GO" id="GO:0022857">
    <property type="term" value="F:transmembrane transporter activity"/>
    <property type="evidence" value="ECO:0007669"/>
    <property type="project" value="InterPro"/>
</dbReference>
<keyword evidence="4 6" id="KW-1133">Transmembrane helix</keyword>
<reference evidence="9 10" key="2">
    <citation type="submission" date="2025-04" db="UniProtKB">
        <authorList>
            <consortium name="RefSeq"/>
        </authorList>
    </citation>
    <scope>IDENTIFICATION</scope>
    <source>
        <tissue evidence="11">Leaf</tissue>
    </source>
</reference>
<feature type="transmembrane region" description="Helical" evidence="6">
    <location>
        <begin position="170"/>
        <end position="188"/>
    </location>
</feature>
<feature type="domain" description="Major facilitator superfamily (MFS) profile" evidence="7">
    <location>
        <begin position="6"/>
        <end position="427"/>
    </location>
</feature>
<protein>
    <submittedName>
        <fullName evidence="9 10">Hippocampus abundant transcript 1 protein</fullName>
    </submittedName>
</protein>
<dbReference type="GeneID" id="110789328"/>
<dbReference type="PANTHER" id="PTHR23504">
    <property type="entry name" value="MAJOR FACILITATOR SUPERFAMILY DOMAIN-CONTAINING PROTEIN 10"/>
    <property type="match status" value="1"/>
</dbReference>
<dbReference type="RefSeq" id="XP_056698994.1">
    <property type="nucleotide sequence ID" value="XM_056843016.1"/>
</dbReference>
<evidence type="ECO:0000313" key="8">
    <source>
        <dbReference type="Proteomes" id="UP000813463"/>
    </source>
</evidence>
<comment type="subcellular location">
    <subcellularLocation>
        <location evidence="1">Membrane</location>
        <topology evidence="1">Multi-pass membrane protein</topology>
    </subcellularLocation>
</comment>
<feature type="transmembrane region" description="Helical" evidence="6">
    <location>
        <begin position="104"/>
        <end position="130"/>
    </location>
</feature>
<dbReference type="AlphaFoldDB" id="A0A9R0IJD3"/>
<evidence type="ECO:0000256" key="2">
    <source>
        <dbReference type="ARBA" id="ARBA00022448"/>
    </source>
</evidence>
<dbReference type="Gene3D" id="1.20.1250.20">
    <property type="entry name" value="MFS general substrate transporter like domains"/>
    <property type="match status" value="1"/>
</dbReference>
<dbReference type="KEGG" id="soe:110789328"/>
<keyword evidence="3 6" id="KW-0812">Transmembrane</keyword>
<keyword evidence="2" id="KW-0813">Transport</keyword>
<dbReference type="SUPFAM" id="SSF103473">
    <property type="entry name" value="MFS general substrate transporter"/>
    <property type="match status" value="1"/>
</dbReference>
<name>A0A9R0IJD3_SPIOL</name>
<dbReference type="InterPro" id="IPR011701">
    <property type="entry name" value="MFS"/>
</dbReference>
<evidence type="ECO:0000313" key="10">
    <source>
        <dbReference type="RefSeq" id="XP_021849680.1"/>
    </source>
</evidence>
<evidence type="ECO:0000313" key="9">
    <source>
        <dbReference type="RefSeq" id="XP_021849679.1"/>
    </source>
</evidence>
<feature type="transmembrane region" description="Helical" evidence="6">
    <location>
        <begin position="44"/>
        <end position="68"/>
    </location>
</feature>
<feature type="transmembrane region" description="Helical" evidence="6">
    <location>
        <begin position="142"/>
        <end position="164"/>
    </location>
</feature>
<evidence type="ECO:0000259" key="7">
    <source>
        <dbReference type="PROSITE" id="PS50850"/>
    </source>
</evidence>
<dbReference type="Pfam" id="PF07690">
    <property type="entry name" value="MFS_1"/>
    <property type="match status" value="1"/>
</dbReference>
<dbReference type="CDD" id="cd17330">
    <property type="entry name" value="MFS_SLC46_TetA_like"/>
    <property type="match status" value="1"/>
</dbReference>
<keyword evidence="8" id="KW-1185">Reference proteome</keyword>
<feature type="transmembrane region" description="Helical" evidence="6">
    <location>
        <begin position="277"/>
        <end position="300"/>
    </location>
</feature>
<evidence type="ECO:0000256" key="1">
    <source>
        <dbReference type="ARBA" id="ARBA00004141"/>
    </source>
</evidence>
<dbReference type="GO" id="GO:0016020">
    <property type="term" value="C:membrane"/>
    <property type="evidence" value="ECO:0007669"/>
    <property type="project" value="UniProtKB-SubCell"/>
</dbReference>
<dbReference type="PROSITE" id="PS50850">
    <property type="entry name" value="MFS"/>
    <property type="match status" value="1"/>
</dbReference>
<dbReference type="Proteomes" id="UP000813463">
    <property type="component" value="Chromosome 4"/>
</dbReference>
<evidence type="ECO:0000256" key="6">
    <source>
        <dbReference type="SAM" id="Phobius"/>
    </source>
</evidence>
<organism evidence="8 10">
    <name type="scientific">Spinacia oleracea</name>
    <name type="common">Spinach</name>
    <dbReference type="NCBI Taxonomy" id="3562"/>
    <lineage>
        <taxon>Eukaryota</taxon>
        <taxon>Viridiplantae</taxon>
        <taxon>Streptophyta</taxon>
        <taxon>Embryophyta</taxon>
        <taxon>Tracheophyta</taxon>
        <taxon>Spermatophyta</taxon>
        <taxon>Magnoliopsida</taxon>
        <taxon>eudicotyledons</taxon>
        <taxon>Gunneridae</taxon>
        <taxon>Pentapetalae</taxon>
        <taxon>Caryophyllales</taxon>
        <taxon>Chenopodiaceae</taxon>
        <taxon>Chenopodioideae</taxon>
        <taxon>Anserineae</taxon>
        <taxon>Spinacia</taxon>
    </lineage>
</organism>
<sequence>MEKLGCLTHLFVTVFLTAFAGFVAMPAITDVTMEALCPGKDECSLAIYLSGFQQAVSGIGSVLMTPLIGNLSDVYGRKSLLTLPLMLHILPLVVLAYSRATSFYYAYYVLKIVASMVSEGTIQCLCLAYVADKISEGKRASAFGLLAGVSSAAFVCGTLSARFLSTAQTFQTAAFSAMAAAVYMRIFLQETTRETDASTRILLKSEPSSSSDDSLTKKVQVFKKIPTINDIKNLIGSSKTFSQVAVMVLFNSLGEGGLQASLMYFLKSEFHFSKNQFANLMLIVGIAGMVSQLVLMPMLLLVTGEEWLLRLGLLVSSTTMILNSIAWDAWVIYAVAGLSVFGIFTNSCMRSIASKQVGACEQGKAQGCISGIGSLANIISPLFFSPLTATFLSDKAPFHFPGFSLLCIALCMAIAFIQSLMIRTTPKISGNMVA</sequence>
<feature type="transmembrane region" description="Helical" evidence="6">
    <location>
        <begin position="365"/>
        <end position="384"/>
    </location>
</feature>
<dbReference type="PANTHER" id="PTHR23504:SF1">
    <property type="entry name" value="GH21943P-RELATED"/>
    <property type="match status" value="1"/>
</dbReference>
<evidence type="ECO:0000313" key="11">
    <source>
        <dbReference type="RefSeq" id="XP_056698994.1"/>
    </source>
</evidence>